<dbReference type="GO" id="GO:0005524">
    <property type="term" value="F:ATP binding"/>
    <property type="evidence" value="ECO:0007669"/>
    <property type="project" value="UniProtKB-KW"/>
</dbReference>
<dbReference type="Pfam" id="PF22679">
    <property type="entry name" value="T1R_D3-like"/>
    <property type="match status" value="1"/>
</dbReference>
<evidence type="ECO:0000256" key="2">
    <source>
        <dbReference type="ARBA" id="ARBA00008598"/>
    </source>
</evidence>
<proteinExistence type="inferred from homology"/>
<keyword evidence="7" id="KW-0255">Endonuclease</keyword>
<dbReference type="AlphaFoldDB" id="A0A1I4ICN5"/>
<feature type="domain" description="Helicase ATP-binding" evidence="11">
    <location>
        <begin position="278"/>
        <end position="424"/>
    </location>
</feature>
<dbReference type="PANTHER" id="PTHR30195">
    <property type="entry name" value="TYPE I SITE-SPECIFIC DEOXYRIBONUCLEASE PROTEIN SUBUNIT M AND R"/>
    <property type="match status" value="1"/>
</dbReference>
<keyword evidence="6" id="KW-0680">Restriction system</keyword>
<organism evidence="12 13">
    <name type="scientific">Lactococcus garvieae</name>
    <dbReference type="NCBI Taxonomy" id="1363"/>
    <lineage>
        <taxon>Bacteria</taxon>
        <taxon>Bacillati</taxon>
        <taxon>Bacillota</taxon>
        <taxon>Bacilli</taxon>
        <taxon>Lactobacillales</taxon>
        <taxon>Streptococcaceae</taxon>
        <taxon>Lactococcus</taxon>
    </lineage>
</organism>
<dbReference type="SMART" id="SM00487">
    <property type="entry name" value="DEXDc"/>
    <property type="match status" value="1"/>
</dbReference>
<evidence type="ECO:0000256" key="6">
    <source>
        <dbReference type="ARBA" id="ARBA00022747"/>
    </source>
</evidence>
<dbReference type="RefSeq" id="WP_074751755.1">
    <property type="nucleotide sequence ID" value="NZ_FOTJ01000015.1"/>
</dbReference>
<dbReference type="GO" id="GO:0009307">
    <property type="term" value="P:DNA restriction-modification system"/>
    <property type="evidence" value="ECO:0007669"/>
    <property type="project" value="UniProtKB-KW"/>
</dbReference>
<keyword evidence="4" id="KW-0540">Nuclease</keyword>
<keyword evidence="9" id="KW-0067">ATP-binding</keyword>
<gene>
    <name evidence="12" type="ORF">SAMN05216438_1159</name>
</gene>
<evidence type="ECO:0000256" key="1">
    <source>
        <dbReference type="ARBA" id="ARBA00000851"/>
    </source>
</evidence>
<dbReference type="PROSITE" id="PS51192">
    <property type="entry name" value="HELICASE_ATP_BIND_1"/>
    <property type="match status" value="1"/>
</dbReference>
<dbReference type="EC" id="3.1.21.3" evidence="3"/>
<keyword evidence="10" id="KW-0238">DNA-binding</keyword>
<dbReference type="CDD" id="cd22332">
    <property type="entry name" value="HsdR_N"/>
    <property type="match status" value="1"/>
</dbReference>
<keyword evidence="8" id="KW-0378">Hydrolase</keyword>
<accession>A0A1I4ICN5</accession>
<comment type="catalytic activity">
    <reaction evidence="1">
        <text>Endonucleolytic cleavage of DNA to give random double-stranded fragments with terminal 5'-phosphates, ATP is simultaneously hydrolyzed.</text>
        <dbReference type="EC" id="3.1.21.3"/>
    </reaction>
</comment>
<evidence type="ECO:0000256" key="10">
    <source>
        <dbReference type="ARBA" id="ARBA00023125"/>
    </source>
</evidence>
<evidence type="ECO:0000256" key="3">
    <source>
        <dbReference type="ARBA" id="ARBA00012654"/>
    </source>
</evidence>
<sequence>MAEAKFEEALIKKLEAEGWTYRKDLSNVPIKMLENHWREVLDEINAYKLNGKPLSDVEFALVMQEVQRIKTPYDAQLLLVGAGGVGSIPITRDDGSNLEVEIFYEDDVAGGRSRYEVVNQVIFDDLPQGLTTKRIIDVALLINGIPVAHIEEKDEHLQNQWGAFEQLKGYHGDGLYEGLFAFVQVQFIMSQHSANYFARPNSLENYNKTFVFGWRDENQKDITDAFVFTHQVLGIPALHRLVTVNMIPDASNSNLMVMRSYQIQATRAILQRMKEMESNDLIQKEGGYIWHTTGSGKTVTSFKVAQLLASAPKVRNVLFIVDRVDLVDQTLENFKDFAYIQFKNRIKKVNGRELARELKRKGSSQILLISVQGLTQAVKNGLKNADRNVIIMDEAHRSANGESVQLIKKAFQKTTWFGFTGTPNFYSDDVNDVQTTRDISTHDIFGKRLHTYTIKDAIGDGNVLGFDITYFNPTIVIEHPEENYSEQDYEKEVYQSHVYREQVVKDILDNWDKTSSGALTAGKREKNVFQAMLAVSGKQAVVHYYNLFKEMAPHIKVAMTFSRDESNKPGTKEQNEALKKAIKEYSELFNVPSILNAKDPARAYMIDITKRLARKKPYNQGKDEERLDLVIVSDQLLTGFDSKFINTIYMDKQLKEGMLIQAMSRTNRTFNLNSKPHGKVRFYRQGEQMKAFVENALRIYTRGGNDTLQEADEDSKNEGVESLEDDNILAEPQSHQIKKLTPAVQELKALAGDDFSQIPRGEKNLKKFVMLGLETQNKIQRLVQQGYELGTEIDLLDSQGESTGEKVRLDISSFEEFGALQARLNDAREKLPEKERPDLTEIKVGLALYGHEIIDYDWLVDLLNLFIDNKTPENKATIEKHILPMDEASQQEIKDIIVDIESGEIKQHFTKQSLEETRKKNRSDRQELKIRRWAANQKVNGNRIVEAFELFLPGHSLLDNPKLSEIVKIIEEEEELTFFGASEFETALMDFFNSL</sequence>
<dbReference type="GO" id="GO:0009035">
    <property type="term" value="F:type I site-specific deoxyribonuclease activity"/>
    <property type="evidence" value="ECO:0007669"/>
    <property type="project" value="UniProtKB-EC"/>
</dbReference>
<name>A0A1I4ICN5_9LACT</name>
<evidence type="ECO:0000256" key="8">
    <source>
        <dbReference type="ARBA" id="ARBA00022801"/>
    </source>
</evidence>
<dbReference type="OrthoDB" id="9758243at2"/>
<dbReference type="InterPro" id="IPR040980">
    <property type="entry name" value="SWI2_SNF2"/>
</dbReference>
<dbReference type="Pfam" id="PF18766">
    <property type="entry name" value="SWI2_SNF2"/>
    <property type="match status" value="1"/>
</dbReference>
<evidence type="ECO:0000259" key="11">
    <source>
        <dbReference type="PROSITE" id="PS51192"/>
    </source>
</evidence>
<comment type="similarity">
    <text evidence="2">Belongs to the HsdR family.</text>
</comment>
<dbReference type="InterPro" id="IPR051268">
    <property type="entry name" value="Type-I_R_enzyme_R_subunit"/>
</dbReference>
<dbReference type="InterPro" id="IPR007409">
    <property type="entry name" value="Restrct_endonuc_type1_HsdR_N"/>
</dbReference>
<dbReference type="InterPro" id="IPR014001">
    <property type="entry name" value="Helicase_ATP-bd"/>
</dbReference>
<evidence type="ECO:0000313" key="12">
    <source>
        <dbReference type="EMBL" id="SFL51783.1"/>
    </source>
</evidence>
<dbReference type="InterPro" id="IPR027417">
    <property type="entry name" value="P-loop_NTPase"/>
</dbReference>
<reference evidence="12 13" key="1">
    <citation type="submission" date="2016-10" db="EMBL/GenBank/DDBJ databases">
        <authorList>
            <person name="de Groot N.N."/>
        </authorList>
    </citation>
    <scope>NUCLEOTIDE SEQUENCE [LARGE SCALE GENOMIC DNA]</scope>
    <source>
        <strain evidence="12 13">M79</strain>
    </source>
</reference>
<dbReference type="GO" id="GO:0003677">
    <property type="term" value="F:DNA binding"/>
    <property type="evidence" value="ECO:0007669"/>
    <property type="project" value="UniProtKB-KW"/>
</dbReference>
<protein>
    <recommendedName>
        <fullName evidence="3">type I site-specific deoxyribonuclease</fullName>
        <ecNumber evidence="3">3.1.21.3</ecNumber>
    </recommendedName>
</protein>
<dbReference type="SUPFAM" id="SSF52540">
    <property type="entry name" value="P-loop containing nucleoside triphosphate hydrolases"/>
    <property type="match status" value="1"/>
</dbReference>
<dbReference type="InterPro" id="IPR055180">
    <property type="entry name" value="HsdR_RecA-like_helicase_dom_2"/>
</dbReference>
<dbReference type="Gene3D" id="3.40.50.300">
    <property type="entry name" value="P-loop containing nucleotide triphosphate hydrolases"/>
    <property type="match status" value="2"/>
</dbReference>
<keyword evidence="5" id="KW-0547">Nucleotide-binding</keyword>
<evidence type="ECO:0000313" key="13">
    <source>
        <dbReference type="Proteomes" id="UP000181969"/>
    </source>
</evidence>
<dbReference type="EMBL" id="FOTJ01000015">
    <property type="protein sequence ID" value="SFL51783.1"/>
    <property type="molecule type" value="Genomic_DNA"/>
</dbReference>
<evidence type="ECO:0000256" key="5">
    <source>
        <dbReference type="ARBA" id="ARBA00022741"/>
    </source>
</evidence>
<dbReference type="Gene3D" id="3.90.1570.50">
    <property type="match status" value="1"/>
</dbReference>
<dbReference type="PANTHER" id="PTHR30195:SF16">
    <property type="entry name" value="TYPE I RESTRICTION ENZYME ENDONUCLEASE SUBUNIT"/>
    <property type="match status" value="1"/>
</dbReference>
<evidence type="ECO:0000256" key="7">
    <source>
        <dbReference type="ARBA" id="ARBA00022759"/>
    </source>
</evidence>
<evidence type="ECO:0000256" key="9">
    <source>
        <dbReference type="ARBA" id="ARBA00022840"/>
    </source>
</evidence>
<dbReference type="Proteomes" id="UP000181969">
    <property type="component" value="Unassembled WGS sequence"/>
</dbReference>
<dbReference type="Pfam" id="PF04313">
    <property type="entry name" value="HSDR_N"/>
    <property type="match status" value="1"/>
</dbReference>
<evidence type="ECO:0000256" key="4">
    <source>
        <dbReference type="ARBA" id="ARBA00022722"/>
    </source>
</evidence>